<sequence>MTKRAGGRPGRQTLVVGRRFAATALGVWVACLLVVDFRLTGSAARQPAAVALTAAVATAVVLVVTWPAGRLLRKAAVKAQRGMAREPDWNASEWEFFAPMRRYMVIMTLSILLQLVADTVVFLLGLWAGVRLSAEAGLPVELSGQAPTVVAGVVAGAVASAALAVFGLFLKRSAAAARGALAGVVLGVAGVALAAWLLDGVRLGAAPLWQQVLLLVAVVCVMRLAPRFTLTLPVPGLASLVLVSIRALVLWAVLQAVPFMEPRLYVDGFWPLVGVAAFVWVVEWPTRLAEARGEAATRQPEPIDPFPPGHMFPQGPYY</sequence>
<keyword evidence="4" id="KW-1185">Reference proteome</keyword>
<feature type="transmembrane region" description="Helical" evidence="2">
    <location>
        <begin position="264"/>
        <end position="282"/>
    </location>
</feature>
<gene>
    <name evidence="3" type="ORF">ACFPM3_04585</name>
</gene>
<dbReference type="RefSeq" id="WP_345693389.1">
    <property type="nucleotide sequence ID" value="NZ_BAABIT010000001.1"/>
</dbReference>
<feature type="transmembrane region" description="Helical" evidence="2">
    <location>
        <begin position="20"/>
        <end position="37"/>
    </location>
</feature>
<reference evidence="4" key="1">
    <citation type="journal article" date="2019" name="Int. J. Syst. Evol. Microbiol.">
        <title>The Global Catalogue of Microorganisms (GCM) 10K type strain sequencing project: providing services to taxonomists for standard genome sequencing and annotation.</title>
        <authorList>
            <consortium name="The Broad Institute Genomics Platform"/>
            <consortium name="The Broad Institute Genome Sequencing Center for Infectious Disease"/>
            <person name="Wu L."/>
            <person name="Ma J."/>
        </authorList>
    </citation>
    <scope>NUCLEOTIDE SEQUENCE [LARGE SCALE GENOMIC DNA]</scope>
    <source>
        <strain evidence="4">CGMCC 4.1648</strain>
    </source>
</reference>
<evidence type="ECO:0000256" key="1">
    <source>
        <dbReference type="SAM" id="MobiDB-lite"/>
    </source>
</evidence>
<feature type="transmembrane region" description="Helical" evidence="2">
    <location>
        <begin position="237"/>
        <end position="258"/>
    </location>
</feature>
<comment type="caution">
    <text evidence="3">The sequence shown here is derived from an EMBL/GenBank/DDBJ whole genome shotgun (WGS) entry which is preliminary data.</text>
</comment>
<feature type="transmembrane region" description="Helical" evidence="2">
    <location>
        <begin position="177"/>
        <end position="196"/>
    </location>
</feature>
<protein>
    <submittedName>
        <fullName evidence="3">Uncharacterized protein</fullName>
    </submittedName>
</protein>
<feature type="transmembrane region" description="Helical" evidence="2">
    <location>
        <begin position="49"/>
        <end position="68"/>
    </location>
</feature>
<dbReference type="Proteomes" id="UP001595829">
    <property type="component" value="Unassembled WGS sequence"/>
</dbReference>
<evidence type="ECO:0000313" key="4">
    <source>
        <dbReference type="Proteomes" id="UP001595829"/>
    </source>
</evidence>
<feature type="transmembrane region" description="Helical" evidence="2">
    <location>
        <begin position="148"/>
        <end position="170"/>
    </location>
</feature>
<name>A0ABV9X8T8_9ACTN</name>
<keyword evidence="2" id="KW-1133">Transmembrane helix</keyword>
<feature type="transmembrane region" description="Helical" evidence="2">
    <location>
        <begin position="208"/>
        <end position="225"/>
    </location>
</feature>
<dbReference type="PROSITE" id="PS51257">
    <property type="entry name" value="PROKAR_LIPOPROTEIN"/>
    <property type="match status" value="1"/>
</dbReference>
<proteinExistence type="predicted"/>
<evidence type="ECO:0000256" key="2">
    <source>
        <dbReference type="SAM" id="Phobius"/>
    </source>
</evidence>
<keyword evidence="2" id="KW-0812">Transmembrane</keyword>
<feature type="region of interest" description="Disordered" evidence="1">
    <location>
        <begin position="293"/>
        <end position="318"/>
    </location>
</feature>
<organism evidence="3 4">
    <name type="scientific">Streptomyces coeruleoprunus</name>
    <dbReference type="NCBI Taxonomy" id="285563"/>
    <lineage>
        <taxon>Bacteria</taxon>
        <taxon>Bacillati</taxon>
        <taxon>Actinomycetota</taxon>
        <taxon>Actinomycetes</taxon>
        <taxon>Kitasatosporales</taxon>
        <taxon>Streptomycetaceae</taxon>
        <taxon>Streptomyces</taxon>
    </lineage>
</organism>
<accession>A0ABV9X8T8</accession>
<evidence type="ECO:0000313" key="3">
    <source>
        <dbReference type="EMBL" id="MFC5021429.1"/>
    </source>
</evidence>
<dbReference type="EMBL" id="JBHSJD010000002">
    <property type="protein sequence ID" value="MFC5021429.1"/>
    <property type="molecule type" value="Genomic_DNA"/>
</dbReference>
<keyword evidence="2" id="KW-0472">Membrane</keyword>
<feature type="transmembrane region" description="Helical" evidence="2">
    <location>
        <begin position="103"/>
        <end position="128"/>
    </location>
</feature>